<dbReference type="CDD" id="cd08662">
    <property type="entry name" value="M13"/>
    <property type="match status" value="1"/>
</dbReference>
<dbReference type="PANTHER" id="PTHR11733:SF237">
    <property type="entry name" value="NEPRILYSIN-LIKE 4"/>
    <property type="match status" value="1"/>
</dbReference>
<dbReference type="GO" id="GO:0004222">
    <property type="term" value="F:metalloendopeptidase activity"/>
    <property type="evidence" value="ECO:0000318"/>
    <property type="project" value="GO_Central"/>
</dbReference>
<dbReference type="Pfam" id="PF01431">
    <property type="entry name" value="Peptidase_M13"/>
    <property type="match status" value="1"/>
</dbReference>
<evidence type="ECO:0000259" key="10">
    <source>
        <dbReference type="Pfam" id="PF01431"/>
    </source>
</evidence>
<keyword evidence="6" id="KW-0862">Zinc</keyword>
<keyword evidence="4" id="KW-0479">Metal-binding</keyword>
<evidence type="ECO:0000259" key="11">
    <source>
        <dbReference type="Pfam" id="PF05649"/>
    </source>
</evidence>
<sequence>MRNVSLYLGFNEAALSLIEAMDLNVDPCQDFYQYACGGWIKKNPIPQSKSRWSQIDILRDRLINDLKIILEQTDDARDPRPLNSARVMYKACMNTRAIQNLGLKPLIDVLENYGGWPMTKSFNEEIHFDWKAVTASLRTSYRISYFISVYNDMDNYDTEQSSIYIDQGSLSLPLNILLNPGDHPKIIAAYFAYVSGSAKAIRDALGSGGATDDQIDSDVQDLLQFEIELAKIVTRAEARRDSSRMYNPMLLTEIQSWTNGFSSRTHQAQMDWFEYINQIYSTVNVSISTHERIIVVEKEYLKNLFAILDRKSTRVVANYIMWRLVRLLSPETNSKMNSLAISFSKALYGNPQSDTRSNSCANEVNSVLGFAVGAKYIEQHFQANIKTQVKQMITYLKATFVTLITEADWMDDATKAIAKEKVDAMIELVGFPDWITKKRELEAYYYDGLEISISDHFKNIQNVNVRLTRDGLQSLRRKTNRTRWITFPSIVNAFYAPKYNSISFPAGILQPPYFGLNGRSAAMNYGGIGVVIGHEITHGFDDKGRQNDKYGNTVQWWTENTLQQYLSRAQCFIQKYNEFTVLNGTRLNGITTLGENMADYGGIREAYVAYRNYVAANGVEPPLPGLEQFTSEQIFFITFANTHCSADTPEKLLNQVMNDPHSPSRYRVIGTLSNSEDFVREFNCPPDSPMNRLNKCLLWR</sequence>
<dbReference type="AlphaFoldDB" id="E9H0B2"/>
<dbReference type="InterPro" id="IPR000718">
    <property type="entry name" value="Peptidase_M13"/>
</dbReference>
<evidence type="ECO:0000256" key="5">
    <source>
        <dbReference type="ARBA" id="ARBA00022801"/>
    </source>
</evidence>
<dbReference type="Gene3D" id="1.10.1380.10">
    <property type="entry name" value="Neutral endopeptidase , domain2"/>
    <property type="match status" value="1"/>
</dbReference>
<comment type="similarity">
    <text evidence="2">Belongs to the peptidase M13 family.</text>
</comment>
<evidence type="ECO:0000256" key="1">
    <source>
        <dbReference type="ARBA" id="ARBA00001947"/>
    </source>
</evidence>
<dbReference type="KEGG" id="dpx:DAPPUDRAFT_199694"/>
<feature type="domain" description="Peptidase M13 N-terminal" evidence="11">
    <location>
        <begin position="27"/>
        <end position="432"/>
    </location>
</feature>
<keyword evidence="3" id="KW-0645">Protease</keyword>
<dbReference type="PANTHER" id="PTHR11733">
    <property type="entry name" value="ZINC METALLOPROTEASE FAMILY M13 NEPRILYSIN-RELATED"/>
    <property type="match status" value="1"/>
</dbReference>
<evidence type="ECO:0000256" key="8">
    <source>
        <dbReference type="ARBA" id="ARBA00023157"/>
    </source>
</evidence>
<dbReference type="GO" id="GO:0005886">
    <property type="term" value="C:plasma membrane"/>
    <property type="evidence" value="ECO:0000318"/>
    <property type="project" value="GO_Central"/>
</dbReference>
<evidence type="ECO:0000313" key="13">
    <source>
        <dbReference type="Proteomes" id="UP000000305"/>
    </source>
</evidence>
<dbReference type="HOGENOM" id="CLU_006187_4_3_1"/>
<dbReference type="FunFam" id="3.40.390.10:FF:000076">
    <property type="entry name" value="membrane metallo-endopeptidase-like 1"/>
    <property type="match status" value="1"/>
</dbReference>
<dbReference type="PRINTS" id="PR00786">
    <property type="entry name" value="NEPRILYSIN"/>
</dbReference>
<keyword evidence="8" id="KW-1015">Disulfide bond</keyword>
<dbReference type="PhylomeDB" id="E9H0B2"/>
<evidence type="ECO:0000313" key="12">
    <source>
        <dbReference type="EMBL" id="EFX74773.1"/>
    </source>
</evidence>
<comment type="cofactor">
    <cofactor evidence="1">
        <name>Zn(2+)</name>
        <dbReference type="ChEBI" id="CHEBI:29105"/>
    </cofactor>
</comment>
<accession>E9H0B2</accession>
<organism evidence="12 13">
    <name type="scientific">Daphnia pulex</name>
    <name type="common">Water flea</name>
    <dbReference type="NCBI Taxonomy" id="6669"/>
    <lineage>
        <taxon>Eukaryota</taxon>
        <taxon>Metazoa</taxon>
        <taxon>Ecdysozoa</taxon>
        <taxon>Arthropoda</taxon>
        <taxon>Crustacea</taxon>
        <taxon>Branchiopoda</taxon>
        <taxon>Diplostraca</taxon>
        <taxon>Cladocera</taxon>
        <taxon>Anomopoda</taxon>
        <taxon>Daphniidae</taxon>
        <taxon>Daphnia</taxon>
    </lineage>
</organism>
<dbReference type="Pfam" id="PF05649">
    <property type="entry name" value="Peptidase_M13_N"/>
    <property type="match status" value="1"/>
</dbReference>
<reference evidence="12 13" key="1">
    <citation type="journal article" date="2011" name="Science">
        <title>The ecoresponsive genome of Daphnia pulex.</title>
        <authorList>
            <person name="Colbourne J.K."/>
            <person name="Pfrender M.E."/>
            <person name="Gilbert D."/>
            <person name="Thomas W.K."/>
            <person name="Tucker A."/>
            <person name="Oakley T.H."/>
            <person name="Tokishita S."/>
            <person name="Aerts A."/>
            <person name="Arnold G.J."/>
            <person name="Basu M.K."/>
            <person name="Bauer D.J."/>
            <person name="Caceres C.E."/>
            <person name="Carmel L."/>
            <person name="Casola C."/>
            <person name="Choi J.H."/>
            <person name="Detter J.C."/>
            <person name="Dong Q."/>
            <person name="Dusheyko S."/>
            <person name="Eads B.D."/>
            <person name="Frohlich T."/>
            <person name="Geiler-Samerotte K.A."/>
            <person name="Gerlach D."/>
            <person name="Hatcher P."/>
            <person name="Jogdeo S."/>
            <person name="Krijgsveld J."/>
            <person name="Kriventseva E.V."/>
            <person name="Kultz D."/>
            <person name="Laforsch C."/>
            <person name="Lindquist E."/>
            <person name="Lopez J."/>
            <person name="Manak J.R."/>
            <person name="Muller J."/>
            <person name="Pangilinan J."/>
            <person name="Patwardhan R.P."/>
            <person name="Pitluck S."/>
            <person name="Pritham E.J."/>
            <person name="Rechtsteiner A."/>
            <person name="Rho M."/>
            <person name="Rogozin I.B."/>
            <person name="Sakarya O."/>
            <person name="Salamov A."/>
            <person name="Schaack S."/>
            <person name="Shapiro H."/>
            <person name="Shiga Y."/>
            <person name="Skalitzky C."/>
            <person name="Smith Z."/>
            <person name="Souvorov A."/>
            <person name="Sung W."/>
            <person name="Tang Z."/>
            <person name="Tsuchiya D."/>
            <person name="Tu H."/>
            <person name="Vos H."/>
            <person name="Wang M."/>
            <person name="Wolf Y.I."/>
            <person name="Yamagata H."/>
            <person name="Yamada T."/>
            <person name="Ye Y."/>
            <person name="Shaw J.R."/>
            <person name="Andrews J."/>
            <person name="Crease T.J."/>
            <person name="Tang H."/>
            <person name="Lucas S.M."/>
            <person name="Robertson H.M."/>
            <person name="Bork P."/>
            <person name="Koonin E.V."/>
            <person name="Zdobnov E.M."/>
            <person name="Grigoriev I.V."/>
            <person name="Lynch M."/>
            <person name="Boore J.L."/>
        </authorList>
    </citation>
    <scope>NUCLEOTIDE SEQUENCE [LARGE SCALE GENOMIC DNA]</scope>
</reference>
<evidence type="ECO:0000256" key="4">
    <source>
        <dbReference type="ARBA" id="ARBA00022723"/>
    </source>
</evidence>
<dbReference type="OrthoDB" id="6475849at2759"/>
<dbReference type="SUPFAM" id="SSF55486">
    <property type="entry name" value="Metalloproteases ('zincins'), catalytic domain"/>
    <property type="match status" value="1"/>
</dbReference>
<evidence type="ECO:0000256" key="2">
    <source>
        <dbReference type="ARBA" id="ARBA00007357"/>
    </source>
</evidence>
<dbReference type="InParanoid" id="E9H0B2"/>
<dbReference type="GO" id="GO:0016485">
    <property type="term" value="P:protein processing"/>
    <property type="evidence" value="ECO:0000318"/>
    <property type="project" value="GO_Central"/>
</dbReference>
<dbReference type="Gene3D" id="3.40.390.10">
    <property type="entry name" value="Collagenase (Catalytic Domain)"/>
    <property type="match status" value="1"/>
</dbReference>
<keyword evidence="5" id="KW-0378">Hydrolase</keyword>
<keyword evidence="9" id="KW-0325">Glycoprotein</keyword>
<evidence type="ECO:0000256" key="6">
    <source>
        <dbReference type="ARBA" id="ARBA00022833"/>
    </source>
</evidence>
<keyword evidence="7" id="KW-0482">Metalloprotease</keyword>
<evidence type="ECO:0000256" key="3">
    <source>
        <dbReference type="ARBA" id="ARBA00022670"/>
    </source>
</evidence>
<protein>
    <submittedName>
        <fullName evidence="12">Uncharacterized protein</fullName>
    </submittedName>
</protein>
<name>E9H0B2_DAPPU</name>
<proteinExistence type="inferred from homology"/>
<keyword evidence="13" id="KW-1185">Reference proteome</keyword>
<evidence type="ECO:0000256" key="9">
    <source>
        <dbReference type="ARBA" id="ARBA00023180"/>
    </source>
</evidence>
<dbReference type="GO" id="GO:0046872">
    <property type="term" value="F:metal ion binding"/>
    <property type="evidence" value="ECO:0007669"/>
    <property type="project" value="UniProtKB-KW"/>
</dbReference>
<dbReference type="InterPro" id="IPR008753">
    <property type="entry name" value="Peptidase_M13_N"/>
</dbReference>
<dbReference type="OMA" id="TILEMDI"/>
<gene>
    <name evidence="12" type="ORF">DAPPUDRAFT_199694</name>
</gene>
<dbReference type="eggNOG" id="KOG3624">
    <property type="taxonomic scope" value="Eukaryota"/>
</dbReference>
<dbReference type="Proteomes" id="UP000000305">
    <property type="component" value="Unassembled WGS sequence"/>
</dbReference>
<dbReference type="InterPro" id="IPR042089">
    <property type="entry name" value="Peptidase_M13_dom_2"/>
</dbReference>
<dbReference type="InterPro" id="IPR024079">
    <property type="entry name" value="MetalloPept_cat_dom_sf"/>
</dbReference>
<dbReference type="PROSITE" id="PS51885">
    <property type="entry name" value="NEPRILYSIN"/>
    <property type="match status" value="1"/>
</dbReference>
<evidence type="ECO:0000256" key="7">
    <source>
        <dbReference type="ARBA" id="ARBA00023049"/>
    </source>
</evidence>
<feature type="domain" description="Peptidase M13 C-terminal" evidence="10">
    <location>
        <begin position="492"/>
        <end position="696"/>
    </location>
</feature>
<dbReference type="InterPro" id="IPR018497">
    <property type="entry name" value="Peptidase_M13_C"/>
</dbReference>
<dbReference type="EMBL" id="GL732580">
    <property type="protein sequence ID" value="EFX74773.1"/>
    <property type="molecule type" value="Genomic_DNA"/>
</dbReference>